<evidence type="ECO:0000256" key="4">
    <source>
        <dbReference type="ARBA" id="ARBA00023277"/>
    </source>
</evidence>
<dbReference type="InterPro" id="IPR036439">
    <property type="entry name" value="Dockerin_dom_sf"/>
</dbReference>
<dbReference type="Gene3D" id="1.10.1330.10">
    <property type="entry name" value="Dockerin domain"/>
    <property type="match status" value="1"/>
</dbReference>
<dbReference type="EC" id="3.2.1.4" evidence="9"/>
<evidence type="ECO:0000256" key="1">
    <source>
        <dbReference type="ARBA" id="ARBA00022729"/>
    </source>
</evidence>
<evidence type="ECO:0000256" key="6">
    <source>
        <dbReference type="ARBA" id="ARBA00023326"/>
    </source>
</evidence>
<dbReference type="KEGG" id="clt:CM240_3325"/>
<evidence type="ECO:0000313" key="10">
    <source>
        <dbReference type="Proteomes" id="UP000019426"/>
    </source>
</evidence>
<proteinExistence type="predicted"/>
<dbReference type="InterPro" id="IPR023309">
    <property type="entry name" value="Endo-1-4-beta-glucanase_dom2"/>
</dbReference>
<dbReference type="SUPFAM" id="SSF63446">
    <property type="entry name" value="Type I dockerin domain"/>
    <property type="match status" value="1"/>
</dbReference>
<name>W6S7S2_9CLOT</name>
<keyword evidence="6" id="KW-0624">Polysaccharide degradation</keyword>
<keyword evidence="2 9" id="KW-0378">Hydrolase</keyword>
<evidence type="ECO:0000256" key="2">
    <source>
        <dbReference type="ARBA" id="ARBA00022801"/>
    </source>
</evidence>
<dbReference type="Gene3D" id="4.10.870.10">
    <property type="entry name" value="Endo-1,4-beta-glucanase f. Domain 3"/>
    <property type="match status" value="1"/>
</dbReference>
<evidence type="ECO:0000259" key="8">
    <source>
        <dbReference type="PROSITE" id="PS51766"/>
    </source>
</evidence>
<dbReference type="GO" id="GO:0030245">
    <property type="term" value="P:cellulose catabolic process"/>
    <property type="evidence" value="ECO:0007669"/>
    <property type="project" value="UniProtKB-KW"/>
</dbReference>
<keyword evidence="10" id="KW-1185">Reference proteome</keyword>
<feature type="active site" description="Proton donor" evidence="7">
    <location>
        <position position="62"/>
    </location>
</feature>
<keyword evidence="1" id="KW-0732">Signal</keyword>
<dbReference type="Pfam" id="PF02011">
    <property type="entry name" value="Glyco_hydro_48"/>
    <property type="match status" value="1"/>
</dbReference>
<dbReference type="Proteomes" id="UP000019426">
    <property type="component" value="Chromosome M2/40_rep2"/>
</dbReference>
<dbReference type="InterPro" id="IPR002105">
    <property type="entry name" value="Dockerin_1_rpt"/>
</dbReference>
<accession>W6S7S2</accession>
<dbReference type="STRING" id="1216932.CM240_3325"/>
<dbReference type="InterPro" id="IPR016134">
    <property type="entry name" value="Dockerin_dom"/>
</dbReference>
<dbReference type="HOGENOM" id="CLU_009014_1_0_9"/>
<sequence length="699" mass="80040">MSEKIKKEYKDRFIDLWEKIHDEKNGYFKKFDVDGKSLKVPYHSIETLICEAPDYGHETTSEAFSYYIWLEAMYGKLTGDFDSFKDSWASTEAFIIPHGKGQNGIEAYNPSSPATLANEYPTPDKYPTKLQFGASVGQDPINYELKNAYGSSEMYGMHWLLDVDNWYGYGDDTAPVYINTFQRGPMESVWRTIPHPSIEEFKWGGQNGFLDLFTGDNSYAKQWRYTIAPDADARAIQATYWADAWAKEQGENVDEEVSKSSKMGDYLRYSMFDKYFKNIGVGSDSPSNTSQHYLLSWYYSWGGGLEANWAWKIGCSHNHFGYQNPMTAWILTNVDNFKPKSSNGVSDWKKSLERQLEFYQWLQSSEGAIAGGATNSYMTEDGSYQKYPSDLPTFYGMVYDWKPVYHDPPSNNWFGMQGWSMERVAEYLYETGDKKAMDIMKKWVEWIKSVVKLYENGDFEIPDRLEWSGNPDNWTGSYTGNPNLHVKVASYGKDLGITAAVAQTLLYYSAATKKYGTFDKDAKDLSKELLDRMWNLYQDDKGYSAEESKEDYSKFFETEVYVPSGWSGKMANGDEIKSGIKFLDIRSKYKNDPDFDKISDAYKNNEAPVFKYHRFWTEASIAIANGVYAILSEELEDTEILKGDINGDGSVNVLDYALLQQYLIGKDVNVSKENSDINDDGKINSTDLMLLRKLVLNIA</sequence>
<reference evidence="9 10" key="1">
    <citation type="submission" date="2013-11" db="EMBL/GenBank/DDBJ databases">
        <title>Complete genome sequence of Clostridum sp. M2/40.</title>
        <authorList>
            <person name="Wibberg D."/>
            <person name="Puehler A."/>
            <person name="Schlueter A."/>
        </authorList>
    </citation>
    <scope>NUCLEOTIDE SEQUENCE [LARGE SCALE GENOMIC DNA]</scope>
    <source>
        <strain evidence="10">M2/40</strain>
    </source>
</reference>
<dbReference type="eggNOG" id="COG5297">
    <property type="taxonomic scope" value="Bacteria"/>
</dbReference>
<keyword evidence="5 9" id="KW-0326">Glycosidase</keyword>
<feature type="active site" description="Nucleophile" evidence="7">
    <location>
        <position position="230"/>
    </location>
</feature>
<dbReference type="InterPro" id="IPR000556">
    <property type="entry name" value="Glyco_hydro_48F"/>
</dbReference>
<dbReference type="Pfam" id="PF00404">
    <property type="entry name" value="Dockerin_1"/>
    <property type="match status" value="1"/>
</dbReference>
<dbReference type="InterPro" id="IPR018247">
    <property type="entry name" value="EF_Hand_1_Ca_BS"/>
</dbReference>
<feature type="domain" description="Dockerin" evidence="8">
    <location>
        <begin position="638"/>
        <end position="699"/>
    </location>
</feature>
<dbReference type="InterPro" id="IPR008928">
    <property type="entry name" value="6-hairpin_glycosidase_sf"/>
</dbReference>
<dbReference type="AlphaFoldDB" id="W6S7S2"/>
<dbReference type="Gene3D" id="1.50.10.10">
    <property type="match status" value="1"/>
</dbReference>
<organism evidence="9 10">
    <name type="scientific">Clostridium bornimense</name>
    <dbReference type="NCBI Taxonomy" id="1216932"/>
    <lineage>
        <taxon>Bacteria</taxon>
        <taxon>Bacillati</taxon>
        <taxon>Bacillota</taxon>
        <taxon>Clostridia</taxon>
        <taxon>Eubacteriales</taxon>
        <taxon>Clostridiaceae</taxon>
        <taxon>Clostridium</taxon>
    </lineage>
</organism>
<dbReference type="EMBL" id="HG917869">
    <property type="protein sequence ID" value="CDM70442.1"/>
    <property type="molecule type" value="Genomic_DNA"/>
</dbReference>
<dbReference type="CDD" id="cd14256">
    <property type="entry name" value="Dockerin_I"/>
    <property type="match status" value="1"/>
</dbReference>
<dbReference type="PRINTS" id="PR00844">
    <property type="entry name" value="GLHYDRLASE48"/>
</dbReference>
<dbReference type="RefSeq" id="WP_084485597.1">
    <property type="nucleotide sequence ID" value="NZ_HG917869.1"/>
</dbReference>
<dbReference type="InterPro" id="IPR012341">
    <property type="entry name" value="6hp_glycosidase-like_sf"/>
</dbReference>
<evidence type="ECO:0000256" key="5">
    <source>
        <dbReference type="ARBA" id="ARBA00023295"/>
    </source>
</evidence>
<evidence type="ECO:0000256" key="7">
    <source>
        <dbReference type="PIRSR" id="PIRSR600556-1"/>
    </source>
</evidence>
<dbReference type="OrthoDB" id="33861at2"/>
<keyword evidence="4" id="KW-0119">Carbohydrate metabolism</keyword>
<evidence type="ECO:0000256" key="3">
    <source>
        <dbReference type="ARBA" id="ARBA00023001"/>
    </source>
</evidence>
<dbReference type="SUPFAM" id="SSF48208">
    <property type="entry name" value="Six-hairpin glycosidases"/>
    <property type="match status" value="1"/>
</dbReference>
<gene>
    <name evidence="9" type="primary">celA3</name>
    <name evidence="9" type="ORF">CM240_3325</name>
</gene>
<keyword evidence="3" id="KW-0136">Cellulose degradation</keyword>
<dbReference type="PROSITE" id="PS00448">
    <property type="entry name" value="CLOS_CELLULOSOME_RPT"/>
    <property type="match status" value="1"/>
</dbReference>
<dbReference type="InterPro" id="IPR027390">
    <property type="entry name" value="Endoglucanase_F_dom3"/>
</dbReference>
<dbReference type="PROSITE" id="PS51766">
    <property type="entry name" value="DOCKERIN"/>
    <property type="match status" value="1"/>
</dbReference>
<evidence type="ECO:0000313" key="9">
    <source>
        <dbReference type="EMBL" id="CDM70442.1"/>
    </source>
</evidence>
<dbReference type="PATRIC" id="fig|1216932.3.peg.3300"/>
<protein>
    <submittedName>
        <fullName evidence="9">Endoglucanase A</fullName>
        <ecNumber evidence="9">3.2.1.4</ecNumber>
    </submittedName>
</protein>
<dbReference type="GO" id="GO:0008810">
    <property type="term" value="F:cellulase activity"/>
    <property type="evidence" value="ECO:0007669"/>
    <property type="project" value="UniProtKB-EC"/>
</dbReference>
<dbReference type="PROSITE" id="PS00018">
    <property type="entry name" value="EF_HAND_1"/>
    <property type="match status" value="2"/>
</dbReference>
<dbReference type="eggNOG" id="COG3934">
    <property type="taxonomic scope" value="Bacteria"/>
</dbReference>
<dbReference type="Gene3D" id="2.170.160.10">
    <property type="entry name" value="Endo-1,4-beta-glucanase f. Domain 2"/>
    <property type="match status" value="1"/>
</dbReference>